<accession>A0A0L6VNI1</accession>
<name>A0A0L6VNI1_9BASI</name>
<dbReference type="VEuPathDB" id="FungiDB:VP01_12855g1"/>
<keyword evidence="2" id="KW-1185">Reference proteome</keyword>
<dbReference type="Proteomes" id="UP000037035">
    <property type="component" value="Unassembled WGS sequence"/>
</dbReference>
<evidence type="ECO:0000313" key="1">
    <source>
        <dbReference type="EMBL" id="KNZ62321.1"/>
    </source>
</evidence>
<reference evidence="1 2" key="1">
    <citation type="submission" date="2015-08" db="EMBL/GenBank/DDBJ databases">
        <title>Next Generation Sequencing and Analysis of the Genome of Puccinia sorghi L Schw, the Causal Agent of Maize Common Rust.</title>
        <authorList>
            <person name="Rochi L."/>
            <person name="Burguener G."/>
            <person name="Darino M."/>
            <person name="Turjanski A."/>
            <person name="Kreff E."/>
            <person name="Dieguez M.J."/>
            <person name="Sacco F."/>
        </authorList>
    </citation>
    <scope>NUCLEOTIDE SEQUENCE [LARGE SCALE GENOMIC DNA]</scope>
    <source>
        <strain evidence="1 2">RO10H11247</strain>
    </source>
</reference>
<dbReference type="AlphaFoldDB" id="A0A0L6VNI1"/>
<sequence>MNRPLVIDPANPHQYILITLEAFQEWAHALVNGKERRCLPYIPAQFPS</sequence>
<organism evidence="1 2">
    <name type="scientific">Puccinia sorghi</name>
    <dbReference type="NCBI Taxonomy" id="27349"/>
    <lineage>
        <taxon>Eukaryota</taxon>
        <taxon>Fungi</taxon>
        <taxon>Dikarya</taxon>
        <taxon>Basidiomycota</taxon>
        <taxon>Pucciniomycotina</taxon>
        <taxon>Pucciniomycetes</taxon>
        <taxon>Pucciniales</taxon>
        <taxon>Pucciniaceae</taxon>
        <taxon>Puccinia</taxon>
    </lineage>
</organism>
<protein>
    <submittedName>
        <fullName evidence="1">Uncharacterized protein</fullName>
    </submittedName>
</protein>
<proteinExistence type="predicted"/>
<comment type="caution">
    <text evidence="1">The sequence shown here is derived from an EMBL/GenBank/DDBJ whole genome shotgun (WGS) entry which is preliminary data.</text>
</comment>
<evidence type="ECO:0000313" key="2">
    <source>
        <dbReference type="Proteomes" id="UP000037035"/>
    </source>
</evidence>
<dbReference type="EMBL" id="LAVV01003171">
    <property type="protein sequence ID" value="KNZ62321.1"/>
    <property type="molecule type" value="Genomic_DNA"/>
</dbReference>
<gene>
    <name evidence="1" type="ORF">VP01_12855g1</name>
</gene>